<keyword evidence="2" id="KW-1185">Reference proteome</keyword>
<dbReference type="STRING" id="7260.B4MPA4"/>
<protein>
    <submittedName>
        <fullName evidence="1">GK21673</fullName>
    </submittedName>
</protein>
<feature type="non-terminal residue" evidence="1">
    <location>
        <position position="1"/>
    </location>
</feature>
<evidence type="ECO:0000313" key="1">
    <source>
        <dbReference type="EMBL" id="EDW73943.1"/>
    </source>
</evidence>
<dbReference type="AlphaFoldDB" id="B4MPA4"/>
<dbReference type="PANTHER" id="PTHR20898">
    <property type="entry name" value="DAEDALUS ON 3-RELATED-RELATED"/>
    <property type="match status" value="1"/>
</dbReference>
<dbReference type="SMART" id="SM00697">
    <property type="entry name" value="DM8"/>
    <property type="match status" value="1"/>
</dbReference>
<dbReference type="eggNOG" id="ENOG502T6TZ">
    <property type="taxonomic scope" value="Eukaryota"/>
</dbReference>
<accession>B4MPA4</accession>
<gene>
    <name evidence="1" type="primary">Dwil\GK21673</name>
    <name evidence="1" type="ORF">Dwil_GK21673</name>
</gene>
<dbReference type="HOGENOM" id="CLU_116900_0_0_1"/>
<organism evidence="2">
    <name type="scientific">Drosophila willistoni</name>
    <name type="common">Fruit fly</name>
    <dbReference type="NCBI Taxonomy" id="7260"/>
    <lineage>
        <taxon>Eukaryota</taxon>
        <taxon>Metazoa</taxon>
        <taxon>Ecdysozoa</taxon>
        <taxon>Arthropoda</taxon>
        <taxon>Hexapoda</taxon>
        <taxon>Insecta</taxon>
        <taxon>Pterygota</taxon>
        <taxon>Neoptera</taxon>
        <taxon>Endopterygota</taxon>
        <taxon>Diptera</taxon>
        <taxon>Brachycera</taxon>
        <taxon>Muscomorpha</taxon>
        <taxon>Ephydroidea</taxon>
        <taxon>Drosophilidae</taxon>
        <taxon>Drosophila</taxon>
        <taxon>Sophophora</taxon>
    </lineage>
</organism>
<dbReference type="InParanoid" id="B4MPA4"/>
<sequence length="156" mass="18409">IHSAFNFDNVRCIPLEKTILDFDYCYIKSFNRTYKYLSVKTTKPTASITTATVTLSILRRENRSVLYNFHVKFDGCKYMRDRDNAIVNWMFGSVSAYTNMNHTCPYNDNIFLEKLPVHHVGQWMRLVLPEGRYYFNSSWVLNGRLSNLFLIYFSIA</sequence>
<dbReference type="OMA" id="ITCDKEY"/>
<dbReference type="PANTHER" id="PTHR20898:SF0">
    <property type="entry name" value="DAEDALUS ON 3-RELATED"/>
    <property type="match status" value="1"/>
</dbReference>
<proteinExistence type="predicted"/>
<dbReference type="Pfam" id="PF06477">
    <property type="entry name" value="DUF1091"/>
    <property type="match status" value="1"/>
</dbReference>
<dbReference type="InterPro" id="IPR010512">
    <property type="entry name" value="DUF1091"/>
</dbReference>
<evidence type="ECO:0000313" key="2">
    <source>
        <dbReference type="Proteomes" id="UP000007798"/>
    </source>
</evidence>
<dbReference type="PhylomeDB" id="B4MPA4"/>
<name>B4MPA4_DROWI</name>
<dbReference type="EMBL" id="CH963849">
    <property type="protein sequence ID" value="EDW73943.1"/>
    <property type="molecule type" value="Genomic_DNA"/>
</dbReference>
<dbReference type="Proteomes" id="UP000007798">
    <property type="component" value="Unassembled WGS sequence"/>
</dbReference>
<reference evidence="1 2" key="1">
    <citation type="journal article" date="2007" name="Nature">
        <title>Evolution of genes and genomes on the Drosophila phylogeny.</title>
        <authorList>
            <consortium name="Drosophila 12 Genomes Consortium"/>
            <person name="Clark A.G."/>
            <person name="Eisen M.B."/>
            <person name="Smith D.R."/>
            <person name="Bergman C.M."/>
            <person name="Oliver B."/>
            <person name="Markow T.A."/>
            <person name="Kaufman T.C."/>
            <person name="Kellis M."/>
            <person name="Gelbart W."/>
            <person name="Iyer V.N."/>
            <person name="Pollard D.A."/>
            <person name="Sackton T.B."/>
            <person name="Larracuente A.M."/>
            <person name="Singh N.D."/>
            <person name="Abad J.P."/>
            <person name="Abt D.N."/>
            <person name="Adryan B."/>
            <person name="Aguade M."/>
            <person name="Akashi H."/>
            <person name="Anderson W.W."/>
            <person name="Aquadro C.F."/>
            <person name="Ardell D.H."/>
            <person name="Arguello R."/>
            <person name="Artieri C.G."/>
            <person name="Barbash D.A."/>
            <person name="Barker D."/>
            <person name="Barsanti P."/>
            <person name="Batterham P."/>
            <person name="Batzoglou S."/>
            <person name="Begun D."/>
            <person name="Bhutkar A."/>
            <person name="Blanco E."/>
            <person name="Bosak S.A."/>
            <person name="Bradley R.K."/>
            <person name="Brand A.D."/>
            <person name="Brent M.R."/>
            <person name="Brooks A.N."/>
            <person name="Brown R.H."/>
            <person name="Butlin R.K."/>
            <person name="Caggese C."/>
            <person name="Calvi B.R."/>
            <person name="Bernardo de Carvalho A."/>
            <person name="Caspi A."/>
            <person name="Castrezana S."/>
            <person name="Celniker S.E."/>
            <person name="Chang J.L."/>
            <person name="Chapple C."/>
            <person name="Chatterji S."/>
            <person name="Chinwalla A."/>
            <person name="Civetta A."/>
            <person name="Clifton S.W."/>
            <person name="Comeron J.M."/>
            <person name="Costello J.C."/>
            <person name="Coyne J.A."/>
            <person name="Daub J."/>
            <person name="David R.G."/>
            <person name="Delcher A.L."/>
            <person name="Delehaunty K."/>
            <person name="Do C.B."/>
            <person name="Ebling H."/>
            <person name="Edwards K."/>
            <person name="Eickbush T."/>
            <person name="Evans J.D."/>
            <person name="Filipski A."/>
            <person name="Findeiss S."/>
            <person name="Freyhult E."/>
            <person name="Fulton L."/>
            <person name="Fulton R."/>
            <person name="Garcia A.C."/>
            <person name="Gardiner A."/>
            <person name="Garfield D.A."/>
            <person name="Garvin B.E."/>
            <person name="Gibson G."/>
            <person name="Gilbert D."/>
            <person name="Gnerre S."/>
            <person name="Godfrey J."/>
            <person name="Good R."/>
            <person name="Gotea V."/>
            <person name="Gravely B."/>
            <person name="Greenberg A.J."/>
            <person name="Griffiths-Jones S."/>
            <person name="Gross S."/>
            <person name="Guigo R."/>
            <person name="Gustafson E.A."/>
            <person name="Haerty W."/>
            <person name="Hahn M.W."/>
            <person name="Halligan D.L."/>
            <person name="Halpern A.L."/>
            <person name="Halter G.M."/>
            <person name="Han M.V."/>
            <person name="Heger A."/>
            <person name="Hillier L."/>
            <person name="Hinrichs A.S."/>
            <person name="Holmes I."/>
            <person name="Hoskins R.A."/>
            <person name="Hubisz M.J."/>
            <person name="Hultmark D."/>
            <person name="Huntley M.A."/>
            <person name="Jaffe D.B."/>
            <person name="Jagadeeshan S."/>
            <person name="Jeck W.R."/>
            <person name="Johnson J."/>
            <person name="Jones C.D."/>
            <person name="Jordan W.C."/>
            <person name="Karpen G.H."/>
            <person name="Kataoka E."/>
            <person name="Keightley P.D."/>
            <person name="Kheradpour P."/>
            <person name="Kirkness E.F."/>
            <person name="Koerich L.B."/>
            <person name="Kristiansen K."/>
            <person name="Kudrna D."/>
            <person name="Kulathinal R.J."/>
            <person name="Kumar S."/>
            <person name="Kwok R."/>
            <person name="Lander E."/>
            <person name="Langley C.H."/>
            <person name="Lapoint R."/>
            <person name="Lazzaro B.P."/>
            <person name="Lee S.J."/>
            <person name="Levesque L."/>
            <person name="Li R."/>
            <person name="Lin C.F."/>
            <person name="Lin M.F."/>
            <person name="Lindblad-Toh K."/>
            <person name="Llopart A."/>
            <person name="Long M."/>
            <person name="Low L."/>
            <person name="Lozovsky E."/>
            <person name="Lu J."/>
            <person name="Luo M."/>
            <person name="Machado C.A."/>
            <person name="Makalowski W."/>
            <person name="Marzo M."/>
            <person name="Matsuda M."/>
            <person name="Matzkin L."/>
            <person name="McAllister B."/>
            <person name="McBride C.S."/>
            <person name="McKernan B."/>
            <person name="McKernan K."/>
            <person name="Mendez-Lago M."/>
            <person name="Minx P."/>
            <person name="Mollenhauer M.U."/>
            <person name="Montooth K."/>
            <person name="Mount S.M."/>
            <person name="Mu X."/>
            <person name="Myers E."/>
            <person name="Negre B."/>
            <person name="Newfeld S."/>
            <person name="Nielsen R."/>
            <person name="Noor M.A."/>
            <person name="O'Grady P."/>
            <person name="Pachter L."/>
            <person name="Papaceit M."/>
            <person name="Parisi M.J."/>
            <person name="Parisi M."/>
            <person name="Parts L."/>
            <person name="Pedersen J.S."/>
            <person name="Pesole G."/>
            <person name="Phillippy A.M."/>
            <person name="Ponting C.P."/>
            <person name="Pop M."/>
            <person name="Porcelli D."/>
            <person name="Powell J.R."/>
            <person name="Prohaska S."/>
            <person name="Pruitt K."/>
            <person name="Puig M."/>
            <person name="Quesneville H."/>
            <person name="Ram K.R."/>
            <person name="Rand D."/>
            <person name="Rasmussen M.D."/>
            <person name="Reed L.K."/>
            <person name="Reenan R."/>
            <person name="Reily A."/>
            <person name="Remington K.A."/>
            <person name="Rieger T.T."/>
            <person name="Ritchie M.G."/>
            <person name="Robin C."/>
            <person name="Rogers Y.H."/>
            <person name="Rohde C."/>
            <person name="Rozas J."/>
            <person name="Rubenfield M.J."/>
            <person name="Ruiz A."/>
            <person name="Russo S."/>
            <person name="Salzberg S.L."/>
            <person name="Sanchez-Gracia A."/>
            <person name="Saranga D.J."/>
            <person name="Sato H."/>
            <person name="Schaeffer S.W."/>
            <person name="Schatz M.C."/>
            <person name="Schlenke T."/>
            <person name="Schwartz R."/>
            <person name="Segarra C."/>
            <person name="Singh R.S."/>
            <person name="Sirot L."/>
            <person name="Sirota M."/>
            <person name="Sisneros N.B."/>
            <person name="Smith C.D."/>
            <person name="Smith T.F."/>
            <person name="Spieth J."/>
            <person name="Stage D.E."/>
            <person name="Stark A."/>
            <person name="Stephan W."/>
            <person name="Strausberg R.L."/>
            <person name="Strempel S."/>
            <person name="Sturgill D."/>
            <person name="Sutton G."/>
            <person name="Sutton G.G."/>
            <person name="Tao W."/>
            <person name="Teichmann S."/>
            <person name="Tobari Y.N."/>
            <person name="Tomimura Y."/>
            <person name="Tsolas J.M."/>
            <person name="Valente V.L."/>
            <person name="Venter E."/>
            <person name="Venter J.C."/>
            <person name="Vicario S."/>
            <person name="Vieira F.G."/>
            <person name="Vilella A.J."/>
            <person name="Villasante A."/>
            <person name="Walenz B."/>
            <person name="Wang J."/>
            <person name="Wasserman M."/>
            <person name="Watts T."/>
            <person name="Wilson D."/>
            <person name="Wilson R.K."/>
            <person name="Wing R.A."/>
            <person name="Wolfner M.F."/>
            <person name="Wong A."/>
            <person name="Wong G.K."/>
            <person name="Wu C.I."/>
            <person name="Wu G."/>
            <person name="Yamamoto D."/>
            <person name="Yang H.P."/>
            <person name="Yang S.P."/>
            <person name="Yorke J.A."/>
            <person name="Yoshida K."/>
            <person name="Zdobnov E."/>
            <person name="Zhang P."/>
            <person name="Zhang Y."/>
            <person name="Zimin A.V."/>
            <person name="Baldwin J."/>
            <person name="Abdouelleil A."/>
            <person name="Abdulkadir J."/>
            <person name="Abebe A."/>
            <person name="Abera B."/>
            <person name="Abreu J."/>
            <person name="Acer S.C."/>
            <person name="Aftuck L."/>
            <person name="Alexander A."/>
            <person name="An P."/>
            <person name="Anderson E."/>
            <person name="Anderson S."/>
            <person name="Arachi H."/>
            <person name="Azer M."/>
            <person name="Bachantsang P."/>
            <person name="Barry A."/>
            <person name="Bayul T."/>
            <person name="Berlin A."/>
            <person name="Bessette D."/>
            <person name="Bloom T."/>
            <person name="Blye J."/>
            <person name="Boguslavskiy L."/>
            <person name="Bonnet C."/>
            <person name="Boukhgalter B."/>
            <person name="Bourzgui I."/>
            <person name="Brown A."/>
            <person name="Cahill P."/>
            <person name="Channer S."/>
            <person name="Cheshatsang Y."/>
            <person name="Chuda L."/>
            <person name="Citroen M."/>
            <person name="Collymore A."/>
            <person name="Cooke P."/>
            <person name="Costello M."/>
            <person name="D'Aco K."/>
            <person name="Daza R."/>
            <person name="De Haan G."/>
            <person name="DeGray S."/>
            <person name="DeMaso C."/>
            <person name="Dhargay N."/>
            <person name="Dooley K."/>
            <person name="Dooley E."/>
            <person name="Doricent M."/>
            <person name="Dorje P."/>
            <person name="Dorjee K."/>
            <person name="Dupes A."/>
            <person name="Elong R."/>
            <person name="Falk J."/>
            <person name="Farina A."/>
            <person name="Faro S."/>
            <person name="Ferguson D."/>
            <person name="Fisher S."/>
            <person name="Foley C.D."/>
            <person name="Franke A."/>
            <person name="Friedrich D."/>
            <person name="Gadbois L."/>
            <person name="Gearin G."/>
            <person name="Gearin C.R."/>
            <person name="Giannoukos G."/>
            <person name="Goode T."/>
            <person name="Graham J."/>
            <person name="Grandbois E."/>
            <person name="Grewal S."/>
            <person name="Gyaltsen K."/>
            <person name="Hafez N."/>
            <person name="Hagos B."/>
            <person name="Hall J."/>
            <person name="Henson C."/>
            <person name="Hollinger A."/>
            <person name="Honan T."/>
            <person name="Huard M.D."/>
            <person name="Hughes L."/>
            <person name="Hurhula B."/>
            <person name="Husby M.E."/>
            <person name="Kamat A."/>
            <person name="Kanga B."/>
            <person name="Kashin S."/>
            <person name="Khazanovich D."/>
            <person name="Kisner P."/>
            <person name="Lance K."/>
            <person name="Lara M."/>
            <person name="Lee W."/>
            <person name="Lennon N."/>
            <person name="Letendre F."/>
            <person name="LeVine R."/>
            <person name="Lipovsky A."/>
            <person name="Liu X."/>
            <person name="Liu J."/>
            <person name="Liu S."/>
            <person name="Lokyitsang T."/>
            <person name="Lokyitsang Y."/>
            <person name="Lubonja R."/>
            <person name="Lui A."/>
            <person name="MacDonald P."/>
            <person name="Magnisalis V."/>
            <person name="Maru K."/>
            <person name="Matthews C."/>
            <person name="McCusker W."/>
            <person name="McDonough S."/>
            <person name="Mehta T."/>
            <person name="Meldrim J."/>
            <person name="Meneus L."/>
            <person name="Mihai O."/>
            <person name="Mihalev A."/>
            <person name="Mihova T."/>
            <person name="Mittelman R."/>
            <person name="Mlenga V."/>
            <person name="Montmayeur A."/>
            <person name="Mulrain L."/>
            <person name="Navidi A."/>
            <person name="Naylor J."/>
            <person name="Negash T."/>
            <person name="Nguyen T."/>
            <person name="Nguyen N."/>
            <person name="Nicol R."/>
            <person name="Norbu C."/>
            <person name="Norbu N."/>
            <person name="Novod N."/>
            <person name="O'Neill B."/>
            <person name="Osman S."/>
            <person name="Markiewicz E."/>
            <person name="Oyono O.L."/>
            <person name="Patti C."/>
            <person name="Phunkhang P."/>
            <person name="Pierre F."/>
            <person name="Priest M."/>
            <person name="Raghuraman S."/>
            <person name="Rege F."/>
            <person name="Reyes R."/>
            <person name="Rise C."/>
            <person name="Rogov P."/>
            <person name="Ross K."/>
            <person name="Ryan E."/>
            <person name="Settipalli S."/>
            <person name="Shea T."/>
            <person name="Sherpa N."/>
            <person name="Shi L."/>
            <person name="Shih D."/>
            <person name="Sparrow T."/>
            <person name="Spaulding J."/>
            <person name="Stalker J."/>
            <person name="Stange-Thomann N."/>
            <person name="Stavropoulos S."/>
            <person name="Stone C."/>
            <person name="Strader C."/>
            <person name="Tesfaye S."/>
            <person name="Thomson T."/>
            <person name="Thoulutsang Y."/>
            <person name="Thoulutsang D."/>
            <person name="Topham K."/>
            <person name="Topping I."/>
            <person name="Tsamla T."/>
            <person name="Vassiliev H."/>
            <person name="Vo A."/>
            <person name="Wangchuk T."/>
            <person name="Wangdi T."/>
            <person name="Weiand M."/>
            <person name="Wilkinson J."/>
            <person name="Wilson A."/>
            <person name="Yadav S."/>
            <person name="Young G."/>
            <person name="Yu Q."/>
            <person name="Zembek L."/>
            <person name="Zhong D."/>
            <person name="Zimmer A."/>
            <person name="Zwirko Z."/>
            <person name="Jaffe D.B."/>
            <person name="Alvarez P."/>
            <person name="Brockman W."/>
            <person name="Butler J."/>
            <person name="Chin C."/>
            <person name="Gnerre S."/>
            <person name="Grabherr M."/>
            <person name="Kleber M."/>
            <person name="Mauceli E."/>
            <person name="MacCallum I."/>
        </authorList>
    </citation>
    <scope>NUCLEOTIDE SEQUENCE [LARGE SCALE GENOMIC DNA]</scope>
    <source>
        <strain evidence="2">Tucson 14030-0811.24</strain>
    </source>
</reference>